<comment type="similarity">
    <text evidence="1">Belongs to the ComF/GntX family.</text>
</comment>
<evidence type="ECO:0000313" key="2">
    <source>
        <dbReference type="EMBL" id="HHJ65077.1"/>
    </source>
</evidence>
<dbReference type="Proteomes" id="UP000885792">
    <property type="component" value="Unassembled WGS sequence"/>
</dbReference>
<proteinExistence type="inferred from homology"/>
<sequence>MIGSLLAKLRLVWDHCTVCGGNLGSSPQGYLCPSCLSGIKPAPTSRREPLPYVSAYRVYAPYEGVLAEAIRLIKFRGVRPLARLLGERIGGDLRSFREEVSADVITFVPVHPFRYWGRGFDHNREILRGTDLRWEEILVRTKHTKPLARYGKEERFRKVESAFSPAKGERVEGKRVLVFDDVLTTGATAVSVSRTLLLHGADAVFFYFLSREG</sequence>
<dbReference type="PANTHER" id="PTHR47505">
    <property type="entry name" value="DNA UTILIZATION PROTEIN YHGH"/>
    <property type="match status" value="1"/>
</dbReference>
<dbReference type="InterPro" id="IPR029057">
    <property type="entry name" value="PRTase-like"/>
</dbReference>
<gene>
    <name evidence="2" type="ORF">ENJ61_09275</name>
</gene>
<name>A0A7C5Q611_AQUAO</name>
<protein>
    <submittedName>
        <fullName evidence="2">ComF family protein</fullName>
    </submittedName>
</protein>
<organism evidence="2">
    <name type="scientific">Aquifex aeolicus</name>
    <dbReference type="NCBI Taxonomy" id="63363"/>
    <lineage>
        <taxon>Bacteria</taxon>
        <taxon>Pseudomonadati</taxon>
        <taxon>Aquificota</taxon>
        <taxon>Aquificia</taxon>
        <taxon>Aquificales</taxon>
        <taxon>Aquificaceae</taxon>
        <taxon>Aquifex</taxon>
    </lineage>
</organism>
<dbReference type="CDD" id="cd06223">
    <property type="entry name" value="PRTases_typeI"/>
    <property type="match status" value="1"/>
</dbReference>
<evidence type="ECO:0000256" key="1">
    <source>
        <dbReference type="ARBA" id="ARBA00008007"/>
    </source>
</evidence>
<dbReference type="InterPro" id="IPR000836">
    <property type="entry name" value="PRTase_dom"/>
</dbReference>
<dbReference type="Gene3D" id="3.40.50.2020">
    <property type="match status" value="1"/>
</dbReference>
<accession>A0A7C5Q611</accession>
<dbReference type="PANTHER" id="PTHR47505:SF1">
    <property type="entry name" value="DNA UTILIZATION PROTEIN YHGH"/>
    <property type="match status" value="1"/>
</dbReference>
<dbReference type="InterPro" id="IPR051910">
    <property type="entry name" value="ComF/GntX_DNA_util-trans"/>
</dbReference>
<comment type="caution">
    <text evidence="2">The sequence shown here is derived from an EMBL/GenBank/DDBJ whole genome shotgun (WGS) entry which is preliminary data.</text>
</comment>
<reference evidence="2" key="1">
    <citation type="journal article" date="2020" name="mSystems">
        <title>Genome- and Community-Level Interaction Insights into Carbon Utilization and Element Cycling Functions of Hydrothermarchaeota in Hydrothermal Sediment.</title>
        <authorList>
            <person name="Zhou Z."/>
            <person name="Liu Y."/>
            <person name="Xu W."/>
            <person name="Pan J."/>
            <person name="Luo Z.H."/>
            <person name="Li M."/>
        </authorList>
    </citation>
    <scope>NUCLEOTIDE SEQUENCE [LARGE SCALE GENOMIC DNA]</scope>
    <source>
        <strain evidence="2">HyVt-501</strain>
    </source>
</reference>
<dbReference type="AlphaFoldDB" id="A0A7C5Q611"/>
<dbReference type="EMBL" id="DRNB01000348">
    <property type="protein sequence ID" value="HHJ65077.1"/>
    <property type="molecule type" value="Genomic_DNA"/>
</dbReference>
<dbReference type="SUPFAM" id="SSF53271">
    <property type="entry name" value="PRTase-like"/>
    <property type="match status" value="1"/>
</dbReference>